<reference evidence="3 4" key="1">
    <citation type="submission" date="2022-12" db="EMBL/GenBank/DDBJ databases">
        <title>Chromosome-level genome assembly of true bugs.</title>
        <authorList>
            <person name="Ma L."/>
            <person name="Li H."/>
        </authorList>
    </citation>
    <scope>NUCLEOTIDE SEQUENCE [LARGE SCALE GENOMIC DNA]</scope>
    <source>
        <strain evidence="3">Lab_2022b</strain>
    </source>
</reference>
<organism evidence="3 4">
    <name type="scientific">Rhynocoris fuscipes</name>
    <dbReference type="NCBI Taxonomy" id="488301"/>
    <lineage>
        <taxon>Eukaryota</taxon>
        <taxon>Metazoa</taxon>
        <taxon>Ecdysozoa</taxon>
        <taxon>Arthropoda</taxon>
        <taxon>Hexapoda</taxon>
        <taxon>Insecta</taxon>
        <taxon>Pterygota</taxon>
        <taxon>Neoptera</taxon>
        <taxon>Paraneoptera</taxon>
        <taxon>Hemiptera</taxon>
        <taxon>Heteroptera</taxon>
        <taxon>Panheteroptera</taxon>
        <taxon>Cimicomorpha</taxon>
        <taxon>Reduviidae</taxon>
        <taxon>Harpactorinae</taxon>
        <taxon>Harpactorini</taxon>
        <taxon>Rhynocoris</taxon>
    </lineage>
</organism>
<comment type="caution">
    <text evidence="3">The sequence shown here is derived from an EMBL/GenBank/DDBJ whole genome shotgun (WGS) entry which is preliminary data.</text>
</comment>
<dbReference type="PROSITE" id="PS51083">
    <property type="entry name" value="ZF_HIT"/>
    <property type="match status" value="1"/>
</dbReference>
<evidence type="ECO:0000259" key="2">
    <source>
        <dbReference type="PROSITE" id="PS51083"/>
    </source>
</evidence>
<evidence type="ECO:0000256" key="1">
    <source>
        <dbReference type="PROSITE-ProRule" id="PRU00453"/>
    </source>
</evidence>
<keyword evidence="1" id="KW-0479">Metal-binding</keyword>
<dbReference type="Proteomes" id="UP001461498">
    <property type="component" value="Unassembled WGS sequence"/>
</dbReference>
<sequence length="353" mass="41050">MDNQDNLCKICNIEPSKYVCPRCNAPYCSVNCYKAPIHSNCSEAFYKECIQEYVKSQENDLDSKKKMIEVLQRVKEFDENNTGYSSDDSDDIESINNRLEGVNLDDADLVWDKLTDEERQEFLNLIKEGDVSELLPIWEPWWDKTYKKPKVRFADETDDESYLIKCPKVPKNIPILSKITNIKPSEYIFNNLVNVLGSYSIMCRYCNGEHNTMPKEATTILLSISKNLSENENFISFNFALESVIHEALNSEFITTSESLSNTMREDVVKILKGPNEENCIYFIEAVLTDIDSILRNYKKQTTKTSKGKFSSMFPEENINTNKFSKDLVTKCVHKIKYYQSWCLEYYTSHKYL</sequence>
<dbReference type="InterPro" id="IPR007529">
    <property type="entry name" value="Znf_HIT"/>
</dbReference>
<keyword evidence="4" id="KW-1185">Reference proteome</keyword>
<dbReference type="PANTHER" id="PTHR15555:SF0">
    <property type="entry name" value="ZINC FINGER HIT DOMAIN-CONTAINING PROTEIN 2"/>
    <property type="match status" value="1"/>
</dbReference>
<protein>
    <recommendedName>
        <fullName evidence="2">HIT-type domain-containing protein</fullName>
    </recommendedName>
</protein>
<proteinExistence type="predicted"/>
<dbReference type="GO" id="GO:0008270">
    <property type="term" value="F:zinc ion binding"/>
    <property type="evidence" value="ECO:0007669"/>
    <property type="project" value="UniProtKB-UniRule"/>
</dbReference>
<name>A0AAW1CR60_9HEMI</name>
<dbReference type="Gene3D" id="3.30.60.190">
    <property type="match status" value="1"/>
</dbReference>
<keyword evidence="1" id="KW-0863">Zinc-finger</keyword>
<gene>
    <name evidence="3" type="ORF">O3M35_003548</name>
</gene>
<keyword evidence="1" id="KW-0862">Zinc</keyword>
<dbReference type="AlphaFoldDB" id="A0AAW1CR60"/>
<evidence type="ECO:0000313" key="3">
    <source>
        <dbReference type="EMBL" id="KAK9499032.1"/>
    </source>
</evidence>
<dbReference type="CDD" id="cd23024">
    <property type="entry name" value="zf-HIT_ZNHIT2-3"/>
    <property type="match status" value="1"/>
</dbReference>
<dbReference type="EMBL" id="JAPXFL010000012">
    <property type="protein sequence ID" value="KAK9499032.1"/>
    <property type="molecule type" value="Genomic_DNA"/>
</dbReference>
<dbReference type="PANTHER" id="PTHR15555">
    <property type="entry name" value="ZINC FINGER HIT DOMAIN CONTAINING PROTEIN 2 PROTEIN FON -RELATED"/>
    <property type="match status" value="1"/>
</dbReference>
<accession>A0AAW1CR60</accession>
<evidence type="ECO:0000313" key="4">
    <source>
        <dbReference type="Proteomes" id="UP001461498"/>
    </source>
</evidence>
<dbReference type="Pfam" id="PF04438">
    <property type="entry name" value="zf-HIT"/>
    <property type="match status" value="1"/>
</dbReference>
<feature type="domain" description="HIT-type" evidence="2">
    <location>
        <begin position="8"/>
        <end position="41"/>
    </location>
</feature>
<dbReference type="InterPro" id="IPR039646">
    <property type="entry name" value="ZNHIT2"/>
</dbReference>
<dbReference type="SUPFAM" id="SSF144232">
    <property type="entry name" value="HIT/MYND zinc finger-like"/>
    <property type="match status" value="1"/>
</dbReference>